<dbReference type="CDD" id="cd01833">
    <property type="entry name" value="XynB_like"/>
    <property type="match status" value="1"/>
</dbReference>
<gene>
    <name evidence="3" type="ORF">B0H16DRAFT_681568</name>
</gene>
<dbReference type="Pfam" id="PF13517">
    <property type="entry name" value="FG-GAP_3"/>
    <property type="match status" value="2"/>
</dbReference>
<dbReference type="EMBL" id="JARKIB010000451">
    <property type="protein sequence ID" value="KAJ7707015.1"/>
    <property type="molecule type" value="Genomic_DNA"/>
</dbReference>
<dbReference type="SUPFAM" id="SSF69318">
    <property type="entry name" value="Integrin alpha N-terminal domain"/>
    <property type="match status" value="1"/>
</dbReference>
<dbReference type="Gene3D" id="3.40.50.1110">
    <property type="entry name" value="SGNH hydrolase"/>
    <property type="match status" value="1"/>
</dbReference>
<accession>A0AAD7M9K1</accession>
<dbReference type="Proteomes" id="UP001215598">
    <property type="component" value="Unassembled WGS sequence"/>
</dbReference>
<evidence type="ECO:0000313" key="4">
    <source>
        <dbReference type="Proteomes" id="UP001215598"/>
    </source>
</evidence>
<evidence type="ECO:0000313" key="3">
    <source>
        <dbReference type="EMBL" id="KAJ7707015.1"/>
    </source>
</evidence>
<dbReference type="InterPro" id="IPR013830">
    <property type="entry name" value="SGNH_hydro"/>
</dbReference>
<dbReference type="Gene3D" id="2.130.10.130">
    <property type="entry name" value="Integrin alpha, N-terminal"/>
    <property type="match status" value="1"/>
</dbReference>
<evidence type="ECO:0000256" key="1">
    <source>
        <dbReference type="ARBA" id="ARBA00022729"/>
    </source>
</evidence>
<dbReference type="InterPro" id="IPR036514">
    <property type="entry name" value="SGNH_hydro_sf"/>
</dbReference>
<dbReference type="GO" id="GO:0004622">
    <property type="term" value="F:phosphatidylcholine lysophospholipase activity"/>
    <property type="evidence" value="ECO:0007669"/>
    <property type="project" value="TreeGrafter"/>
</dbReference>
<comment type="caution">
    <text evidence="3">The sequence shown here is derived from an EMBL/GenBank/DDBJ whole genome shotgun (WGS) entry which is preliminary data.</text>
</comment>
<dbReference type="Pfam" id="PF13472">
    <property type="entry name" value="Lipase_GDSL_2"/>
    <property type="match status" value="1"/>
</dbReference>
<name>A0AAD7M9K1_9AGAR</name>
<dbReference type="PANTHER" id="PTHR30383:SF5">
    <property type="entry name" value="SGNH HYDROLASE-TYPE ESTERASE DOMAIN-CONTAINING PROTEIN"/>
    <property type="match status" value="1"/>
</dbReference>
<dbReference type="AlphaFoldDB" id="A0AAD7M9K1"/>
<organism evidence="3 4">
    <name type="scientific">Mycena metata</name>
    <dbReference type="NCBI Taxonomy" id="1033252"/>
    <lineage>
        <taxon>Eukaryota</taxon>
        <taxon>Fungi</taxon>
        <taxon>Dikarya</taxon>
        <taxon>Basidiomycota</taxon>
        <taxon>Agaricomycotina</taxon>
        <taxon>Agaricomycetes</taxon>
        <taxon>Agaricomycetidae</taxon>
        <taxon>Agaricales</taxon>
        <taxon>Marasmiineae</taxon>
        <taxon>Mycenaceae</taxon>
        <taxon>Mycena</taxon>
    </lineage>
</organism>
<dbReference type="InterPro" id="IPR028994">
    <property type="entry name" value="Integrin_alpha_N"/>
</dbReference>
<sequence>MGSLRLRVLPAGDSITYGYQSSTGNGYRYNLQQVLRSPPWAGGIVARQQSPTIVDFIGSQDSGSMPDDENEGHSGAEIDAIGGYLMPDLSENPNVILLLAGTNDINNGDDVDGAPARLMAVVDAITSTLPSAAVLVGTIPLNGDAGKEALADTFNDNIVQMLLRRAADGIRVLPVFMEALGPDDMADGLHPNDQGYAKMADAWFSGLWQAAEWGWIDPATGDLPNGPTEQYCASNPVWYPQGQIANGAGLGDNGGLYDCTVISDQPTVCSCEFTEPNKPETIFPIPPSGHCSDLNDNSTAVRFAAFLNLGSTQTGTNAAQVGWLPSGIIAAGVGAPRHQVQFADINGDGRAEYLWVHDDGSVDAWLNLGGPDAGPNAAKVAWSPSGSIAGGIGMDGLGVRFADLNGDGRAEYIYLDPSGAMTVYLNLGSPTGGLGAANVEWLAQGVVASGPANGATRDNVILADVNGDGRADYLTVTHTGGVVELWINGGGPDNGPNAGKVVWYPQGVIATGVGTSGVGVQFADLNGDGRADYIDVNYLTSALNAWLNGCT</sequence>
<proteinExistence type="predicted"/>
<keyword evidence="3" id="KW-0378">Hydrolase</keyword>
<protein>
    <submittedName>
        <fullName evidence="3">SGNH hydrolase-type esterase domain-containing protein</fullName>
    </submittedName>
</protein>
<keyword evidence="1" id="KW-0732">Signal</keyword>
<dbReference type="SUPFAM" id="SSF52266">
    <property type="entry name" value="SGNH hydrolase"/>
    <property type="match status" value="1"/>
</dbReference>
<feature type="domain" description="SGNH hydrolase-type esterase" evidence="2">
    <location>
        <begin position="12"/>
        <end position="197"/>
    </location>
</feature>
<evidence type="ECO:0000259" key="2">
    <source>
        <dbReference type="Pfam" id="PF13472"/>
    </source>
</evidence>
<dbReference type="InterPro" id="IPR051532">
    <property type="entry name" value="Ester_Hydrolysis_Enzymes"/>
</dbReference>
<dbReference type="PANTHER" id="PTHR30383">
    <property type="entry name" value="THIOESTERASE 1/PROTEASE 1/LYSOPHOSPHOLIPASE L1"/>
    <property type="match status" value="1"/>
</dbReference>
<dbReference type="InterPro" id="IPR013517">
    <property type="entry name" value="FG-GAP"/>
</dbReference>
<reference evidence="3" key="1">
    <citation type="submission" date="2023-03" db="EMBL/GenBank/DDBJ databases">
        <title>Massive genome expansion in bonnet fungi (Mycena s.s.) driven by repeated elements and novel gene families across ecological guilds.</title>
        <authorList>
            <consortium name="Lawrence Berkeley National Laboratory"/>
            <person name="Harder C.B."/>
            <person name="Miyauchi S."/>
            <person name="Viragh M."/>
            <person name="Kuo A."/>
            <person name="Thoen E."/>
            <person name="Andreopoulos B."/>
            <person name="Lu D."/>
            <person name="Skrede I."/>
            <person name="Drula E."/>
            <person name="Henrissat B."/>
            <person name="Morin E."/>
            <person name="Kohler A."/>
            <person name="Barry K."/>
            <person name="LaButti K."/>
            <person name="Morin E."/>
            <person name="Salamov A."/>
            <person name="Lipzen A."/>
            <person name="Mereny Z."/>
            <person name="Hegedus B."/>
            <person name="Baldrian P."/>
            <person name="Stursova M."/>
            <person name="Weitz H."/>
            <person name="Taylor A."/>
            <person name="Grigoriev I.V."/>
            <person name="Nagy L.G."/>
            <person name="Martin F."/>
            <person name="Kauserud H."/>
        </authorList>
    </citation>
    <scope>NUCLEOTIDE SEQUENCE</scope>
    <source>
        <strain evidence="3">CBHHK182m</strain>
    </source>
</reference>
<keyword evidence="4" id="KW-1185">Reference proteome</keyword>